<dbReference type="PANTHER" id="PTHR44086">
    <property type="entry name" value="THIOSULFATE SULFURTRANSFERASE RDL2, MITOCHONDRIAL-RELATED"/>
    <property type="match status" value="1"/>
</dbReference>
<dbReference type="OrthoDB" id="9807812at2"/>
<dbReference type="PROSITE" id="PS50206">
    <property type="entry name" value="RHODANESE_3"/>
    <property type="match status" value="1"/>
</dbReference>
<accession>A0A371REM8</accession>
<name>A0A371REM8_9PROT</name>
<gene>
    <name evidence="2" type="ORF">DX908_00560</name>
</gene>
<protein>
    <submittedName>
        <fullName evidence="2">Rhodanese-like domain-containing protein</fullName>
    </submittedName>
</protein>
<dbReference type="Proteomes" id="UP000264589">
    <property type="component" value="Unassembled WGS sequence"/>
</dbReference>
<dbReference type="InterPro" id="IPR036873">
    <property type="entry name" value="Rhodanese-like_dom_sf"/>
</dbReference>
<dbReference type="RefSeq" id="WP_116390534.1">
    <property type="nucleotide sequence ID" value="NZ_QUQO01000001.1"/>
</dbReference>
<dbReference type="Pfam" id="PF00581">
    <property type="entry name" value="Rhodanese"/>
    <property type="match status" value="1"/>
</dbReference>
<dbReference type="FunCoup" id="A0A371REM8">
    <property type="interactions" value="52"/>
</dbReference>
<dbReference type="PANTHER" id="PTHR44086:SF10">
    <property type="entry name" value="THIOSULFATE SULFURTRANSFERASE_RHODANESE-LIKE DOMAIN-CONTAINING PROTEIN 3"/>
    <property type="match status" value="1"/>
</dbReference>
<keyword evidence="3" id="KW-1185">Reference proteome</keyword>
<dbReference type="Gene3D" id="3.40.250.10">
    <property type="entry name" value="Rhodanese-like domain"/>
    <property type="match status" value="1"/>
</dbReference>
<evidence type="ECO:0000313" key="3">
    <source>
        <dbReference type="Proteomes" id="UP000264589"/>
    </source>
</evidence>
<dbReference type="SUPFAM" id="SSF52821">
    <property type="entry name" value="Rhodanese/Cell cycle control phosphatase"/>
    <property type="match status" value="1"/>
</dbReference>
<dbReference type="AlphaFoldDB" id="A0A371REM8"/>
<dbReference type="SMART" id="SM00450">
    <property type="entry name" value="RHOD"/>
    <property type="match status" value="1"/>
</dbReference>
<dbReference type="InterPro" id="IPR001763">
    <property type="entry name" value="Rhodanese-like_dom"/>
</dbReference>
<reference evidence="2 3" key="1">
    <citation type="submission" date="2018-08" db="EMBL/GenBank/DDBJ databases">
        <title>Parvularcula sp. SM1705, isolated from surface water of the South Sea China.</title>
        <authorList>
            <person name="Sun L."/>
        </authorList>
    </citation>
    <scope>NUCLEOTIDE SEQUENCE [LARGE SCALE GENOMIC DNA]</scope>
    <source>
        <strain evidence="2 3">SM1705</strain>
    </source>
</reference>
<evidence type="ECO:0000313" key="2">
    <source>
        <dbReference type="EMBL" id="RFB03906.1"/>
    </source>
</evidence>
<comment type="caution">
    <text evidence="2">The sequence shown here is derived from an EMBL/GenBank/DDBJ whole genome shotgun (WGS) entry which is preliminary data.</text>
</comment>
<dbReference type="CDD" id="cd00158">
    <property type="entry name" value="RHOD"/>
    <property type="match status" value="1"/>
</dbReference>
<organism evidence="2 3">
    <name type="scientific">Parvularcula marina</name>
    <dbReference type="NCBI Taxonomy" id="2292771"/>
    <lineage>
        <taxon>Bacteria</taxon>
        <taxon>Pseudomonadati</taxon>
        <taxon>Pseudomonadota</taxon>
        <taxon>Alphaproteobacteria</taxon>
        <taxon>Parvularculales</taxon>
        <taxon>Parvularculaceae</taxon>
        <taxon>Parvularcula</taxon>
    </lineage>
</organism>
<evidence type="ECO:0000259" key="1">
    <source>
        <dbReference type="PROSITE" id="PS50206"/>
    </source>
</evidence>
<dbReference type="InParanoid" id="A0A371REM8"/>
<dbReference type="GO" id="GO:0004792">
    <property type="term" value="F:thiosulfate-cyanide sulfurtransferase activity"/>
    <property type="evidence" value="ECO:0007669"/>
    <property type="project" value="TreeGrafter"/>
</dbReference>
<dbReference type="EMBL" id="QUQO01000001">
    <property type="protein sequence ID" value="RFB03906.1"/>
    <property type="molecule type" value="Genomic_DNA"/>
</dbReference>
<feature type="domain" description="Rhodanese" evidence="1">
    <location>
        <begin position="14"/>
        <end position="102"/>
    </location>
</feature>
<sequence length="113" mass="12153">MRDLSPAEIKAGMADGKIMLIDVREPHEFSESRIAGAFNFPLSTFDPLALPVSGDRQIVFHCGTGKRSGMALDQCQQEGVAVTSHMAGGIQAWRKDGLKVIAVDPSTGQLKEI</sequence>
<proteinExistence type="predicted"/>